<dbReference type="Gene3D" id="3.10.450.50">
    <property type="match status" value="1"/>
</dbReference>
<dbReference type="RefSeq" id="WP_023786572.1">
    <property type="nucleotide sequence ID" value="NC_022997.1"/>
</dbReference>
<organism evidence="3 4">
    <name type="scientific">Hyphomicrobium nitrativorans NL23</name>
    <dbReference type="NCBI Taxonomy" id="1029756"/>
    <lineage>
        <taxon>Bacteria</taxon>
        <taxon>Pseudomonadati</taxon>
        <taxon>Pseudomonadota</taxon>
        <taxon>Alphaproteobacteria</taxon>
        <taxon>Hyphomicrobiales</taxon>
        <taxon>Hyphomicrobiaceae</taxon>
        <taxon>Hyphomicrobium</taxon>
    </lineage>
</organism>
<dbReference type="AlphaFoldDB" id="V5SB18"/>
<gene>
    <name evidence="3" type="ORF">W911_05865</name>
</gene>
<sequence length="150" mass="15928">MSKFIHSCRNVLAAALIALSAGLYAAPSFADDAEVRAGAGKWDEAFNARDMKALSGFYAKDAVVVPAGGKAVSGPEAIGAFFADLQSKGFADHKIVVEKVLDQGDTRVATGTWQLNGPSDEGSTKQYGGNWVNVLVRTADGWRVLLHTWN</sequence>
<accession>V5SB18</accession>
<feature type="chain" id="PRO_5004741560" evidence="1">
    <location>
        <begin position="26"/>
        <end position="150"/>
    </location>
</feature>
<protein>
    <submittedName>
        <fullName evidence="3">Signal peptide protein</fullName>
    </submittedName>
</protein>
<dbReference type="PATRIC" id="fig|1029756.8.peg.1231"/>
<feature type="signal peptide" evidence="1">
    <location>
        <begin position="1"/>
        <end position="25"/>
    </location>
</feature>
<dbReference type="InterPro" id="IPR027843">
    <property type="entry name" value="DUF4440"/>
</dbReference>
<name>V5SB18_9HYPH</name>
<dbReference type="KEGG" id="hni:W911_05865"/>
<dbReference type="InterPro" id="IPR032710">
    <property type="entry name" value="NTF2-like_dom_sf"/>
</dbReference>
<reference evidence="3 4" key="1">
    <citation type="journal article" date="2014" name="Genome Announc.">
        <title>Complete Genome Sequence of Hyphomicrobium nitrativorans Strain NL23, a Denitrifying Bacterium Isolated from Biofilm of a Methanol-Fed Denitrification System Treating Seawater at the Montreal Biodome.</title>
        <authorList>
            <person name="Martineau C."/>
            <person name="Villeneuve C."/>
            <person name="Mauffrey F."/>
            <person name="Villemur R."/>
        </authorList>
    </citation>
    <scope>NUCLEOTIDE SEQUENCE [LARGE SCALE GENOMIC DNA]</scope>
    <source>
        <strain evidence="3">NL23</strain>
    </source>
</reference>
<dbReference type="CDD" id="cd00531">
    <property type="entry name" value="NTF2_like"/>
    <property type="match status" value="1"/>
</dbReference>
<evidence type="ECO:0000313" key="3">
    <source>
        <dbReference type="EMBL" id="AHB48031.1"/>
    </source>
</evidence>
<evidence type="ECO:0000259" key="2">
    <source>
        <dbReference type="Pfam" id="PF14534"/>
    </source>
</evidence>
<dbReference type="STRING" id="1029756.W911_05865"/>
<feature type="domain" description="DUF4440" evidence="2">
    <location>
        <begin position="41"/>
        <end position="144"/>
    </location>
</feature>
<dbReference type="Pfam" id="PF14534">
    <property type="entry name" value="DUF4440"/>
    <property type="match status" value="1"/>
</dbReference>
<dbReference type="HOGENOM" id="CLU_128796_0_0_5"/>
<dbReference type="EMBL" id="CP006912">
    <property type="protein sequence ID" value="AHB48031.1"/>
    <property type="molecule type" value="Genomic_DNA"/>
</dbReference>
<keyword evidence="1" id="KW-0732">Signal</keyword>
<proteinExistence type="predicted"/>
<evidence type="ECO:0000256" key="1">
    <source>
        <dbReference type="SAM" id="SignalP"/>
    </source>
</evidence>
<dbReference type="OrthoDB" id="7630482at2"/>
<dbReference type="SUPFAM" id="SSF54427">
    <property type="entry name" value="NTF2-like"/>
    <property type="match status" value="1"/>
</dbReference>
<keyword evidence="4" id="KW-1185">Reference proteome</keyword>
<dbReference type="Proteomes" id="UP000018542">
    <property type="component" value="Chromosome"/>
</dbReference>
<evidence type="ECO:0000313" key="4">
    <source>
        <dbReference type="Proteomes" id="UP000018542"/>
    </source>
</evidence>